<name>A0A0G4H939_9ALVE</name>
<evidence type="ECO:0000256" key="1">
    <source>
        <dbReference type="SAM" id="MobiDB-lite"/>
    </source>
</evidence>
<feature type="compositionally biased region" description="Basic and acidic residues" evidence="1">
    <location>
        <begin position="342"/>
        <end position="355"/>
    </location>
</feature>
<evidence type="ECO:0000313" key="2">
    <source>
        <dbReference type="EMBL" id="CEM40429.1"/>
    </source>
</evidence>
<feature type="compositionally biased region" description="Gly residues" evidence="1">
    <location>
        <begin position="328"/>
        <end position="338"/>
    </location>
</feature>
<feature type="region of interest" description="Disordered" evidence="1">
    <location>
        <begin position="464"/>
        <end position="524"/>
    </location>
</feature>
<accession>A0A0G4H939</accession>
<feature type="compositionally biased region" description="Polar residues" evidence="1">
    <location>
        <begin position="507"/>
        <end position="524"/>
    </location>
</feature>
<gene>
    <name evidence="2" type="ORF">Cvel_25307</name>
</gene>
<protein>
    <submittedName>
        <fullName evidence="2">Uncharacterized protein</fullName>
    </submittedName>
</protein>
<dbReference type="EMBL" id="CDMZ01002037">
    <property type="protein sequence ID" value="CEM40429.1"/>
    <property type="molecule type" value="Genomic_DNA"/>
</dbReference>
<dbReference type="AlphaFoldDB" id="A0A0G4H939"/>
<feature type="region of interest" description="Disordered" evidence="1">
    <location>
        <begin position="304"/>
        <end position="403"/>
    </location>
</feature>
<dbReference type="VEuPathDB" id="CryptoDB:Cvel_25307"/>
<organism evidence="2">
    <name type="scientific">Chromera velia CCMP2878</name>
    <dbReference type="NCBI Taxonomy" id="1169474"/>
    <lineage>
        <taxon>Eukaryota</taxon>
        <taxon>Sar</taxon>
        <taxon>Alveolata</taxon>
        <taxon>Colpodellida</taxon>
        <taxon>Chromeraceae</taxon>
        <taxon>Chromera</taxon>
    </lineage>
</organism>
<reference evidence="2" key="1">
    <citation type="submission" date="2014-11" db="EMBL/GenBank/DDBJ databases">
        <authorList>
            <person name="Otto D Thomas"/>
            <person name="Naeem Raeece"/>
        </authorList>
    </citation>
    <scope>NUCLEOTIDE SEQUENCE</scope>
</reference>
<proteinExistence type="predicted"/>
<sequence length="524" mass="57565">MTGEPKKQSRKEELLLKKANLLQADGFIPKVSKSLPLDLRRKLFFTTSHETDFPGADPVSKQDHRGQTCSKIHAYKPKWRGGSAPFWQRDANCRYNQDFVPLPLLGATINKELAKTFAPPNVPPNSALRLQGKTSYGHQFPGWRGMFRPDNYKPEVEVHVSDKAKLMRVKMDAFTPIEMSATSALPLTGQTHYVDEFCKEPDGKDRRRENLKAWINKYANTSRVIGSQVPEFVRSADWKRKQQETRMKCSASTPAFLQVDFQWLLEHPEIDPFDAEFDRTWKAGLYKEAGPRTQILLVDEDAAEGETGAEGGEEGVGVDSGDENLNGNGVGEETGGDSGECESSKHHGEGREEGHAAAPGGGREGRGAPSAAPVRPQTAAGSQRTYREGLGGEPLTARSGPPRSVCCHCRGTGAAPFSSAASAASGAALVRPRTAGGSSAILRTHLLLKSRGNLRSRGNLMDSQLASQQQQQQKEIQRPRTALERAYGGRRPNTRGGEREPRRPPTAQQVMNLMRPQSQGGWRH</sequence>